<protein>
    <submittedName>
        <fullName evidence="9">Phenylacetone monooxygenase</fullName>
        <ecNumber evidence="9">1.14.13.92</ecNumber>
    </submittedName>
</protein>
<comment type="similarity">
    <text evidence="2">Belongs to the FAD-binding monooxygenase family.</text>
</comment>
<dbReference type="GO" id="GO:0033776">
    <property type="term" value="F:phenylacetone monooxygenase activity"/>
    <property type="evidence" value="ECO:0007669"/>
    <property type="project" value="UniProtKB-EC"/>
</dbReference>
<name>F6F1M0_SPHCR</name>
<keyword evidence="5" id="KW-0521">NADP</keyword>
<evidence type="ECO:0000313" key="10">
    <source>
        <dbReference type="Proteomes" id="UP000007150"/>
    </source>
</evidence>
<accession>F6F1M0</accession>
<dbReference type="KEGG" id="sch:Sphch_3854"/>
<comment type="cofactor">
    <cofactor evidence="1">
        <name>FAD</name>
        <dbReference type="ChEBI" id="CHEBI:57692"/>
    </cofactor>
</comment>
<evidence type="ECO:0000256" key="7">
    <source>
        <dbReference type="ARBA" id="ARBA00023033"/>
    </source>
</evidence>
<organism evidence="9 10">
    <name type="scientific">Sphingobium chlorophenolicum L-1</name>
    <dbReference type="NCBI Taxonomy" id="690566"/>
    <lineage>
        <taxon>Bacteria</taxon>
        <taxon>Pseudomonadati</taxon>
        <taxon>Pseudomonadota</taxon>
        <taxon>Alphaproteobacteria</taxon>
        <taxon>Sphingomonadales</taxon>
        <taxon>Sphingomonadaceae</taxon>
        <taxon>Sphingobium</taxon>
    </lineage>
</organism>
<dbReference type="PANTHER" id="PTHR43098:SF4">
    <property type="entry name" value="BLR3857 PROTEIN"/>
    <property type="match status" value="1"/>
</dbReference>
<dbReference type="InterPro" id="IPR023753">
    <property type="entry name" value="FAD/NAD-binding_dom"/>
</dbReference>
<dbReference type="SUPFAM" id="SSF51905">
    <property type="entry name" value="FAD/NAD(P)-binding domain"/>
    <property type="match status" value="1"/>
</dbReference>
<dbReference type="InterPro" id="IPR036188">
    <property type="entry name" value="FAD/NAD-bd_sf"/>
</dbReference>
<sequence length="601" mass="66782">MATLPQDMSHEEIDVDFLRRKYTEERAKRLNPKGNNQYIEVKGDFSRYIDDPYVDGPLVRDAVDETVEALVIGGGFGGLLAAAELHKIGVTDIRIVEKAGDFGGTWYWNRYPGAQCDIESYIYMPLLEETGYIPTEKYAHAAELFAHARRIGEQYGLYSRALFQTQVVDVEWDDASAQWVAKTDQGDTIKARWVLSASGPLNRPKLPGIPGIDQFKGHTFHTSRWDYAYTGGDSRGGMTGLADKRVAIIGTGATAIQCVPYTARDAAHLYVVQRTPSTVDVRGNCPTDMEWAKSLKPGWQRERMDNFNVLVSGQRAPVDLVQDGWTDLFRDMVSSWMPEDPTSVPPEELARLTELADFRKGNNIRARVDAIVTNKEAAEGLKPWYGMMCKRPTFHDTYLQAFNQPNVTLVDTQGRGLDRITENGIVFDGVEYPVDCIIFATGFESGTGYARRAAMEVRGRGGKTMTEHFAKGMRTFHGFFTDGFPNFFMLGLSQNGFKPNVTDMLAEQAEHITALIAAARAEGKTRIEATSEAVEGWVSTIREKSQRVRRFLATCTPGYYGGDGDIDQGLLIDTYADGSIAFSALLKAWRAAGDRAGLEIV</sequence>
<dbReference type="HOGENOM" id="CLU_006937_8_2_5"/>
<evidence type="ECO:0000256" key="5">
    <source>
        <dbReference type="ARBA" id="ARBA00022857"/>
    </source>
</evidence>
<evidence type="ECO:0000256" key="6">
    <source>
        <dbReference type="ARBA" id="ARBA00023002"/>
    </source>
</evidence>
<dbReference type="FunFam" id="3.50.50.60:FF:000341">
    <property type="entry name" value="Baeyer-Villiger monooxygenase"/>
    <property type="match status" value="1"/>
</dbReference>
<reference evidence="9 10" key="1">
    <citation type="submission" date="2011-05" db="EMBL/GenBank/DDBJ databases">
        <title>Complete sequence of chromosome 2 of Sphingobium chlorophenolicum L-1.</title>
        <authorList>
            <consortium name="US DOE Joint Genome Institute"/>
            <person name="Lucas S."/>
            <person name="Han J."/>
            <person name="Lapidus A."/>
            <person name="Cheng J.-F."/>
            <person name="Goodwin L."/>
            <person name="Pitluck S."/>
            <person name="Peters L."/>
            <person name="Daligault H."/>
            <person name="Han C."/>
            <person name="Tapia R."/>
            <person name="Land M."/>
            <person name="Hauser L."/>
            <person name="Kyrpides N."/>
            <person name="Ivanova N."/>
            <person name="Pagani I."/>
            <person name="Turner P."/>
            <person name="Copley S."/>
            <person name="Woyke T."/>
        </authorList>
    </citation>
    <scope>NUCLEOTIDE SEQUENCE [LARGE SCALE GENOMIC DNA]</scope>
    <source>
        <strain evidence="9 10">L-1</strain>
    </source>
</reference>
<keyword evidence="10" id="KW-1185">Reference proteome</keyword>
<dbReference type="PANTHER" id="PTHR43098">
    <property type="entry name" value="L-ORNITHINE N(5)-MONOOXYGENASE-RELATED"/>
    <property type="match status" value="1"/>
</dbReference>
<dbReference type="InterPro" id="IPR050775">
    <property type="entry name" value="FAD-binding_Monooxygenases"/>
</dbReference>
<evidence type="ECO:0000256" key="1">
    <source>
        <dbReference type="ARBA" id="ARBA00001974"/>
    </source>
</evidence>
<evidence type="ECO:0000259" key="8">
    <source>
        <dbReference type="Pfam" id="PF07992"/>
    </source>
</evidence>
<dbReference type="RefSeq" id="WP_013849660.1">
    <property type="nucleotide sequence ID" value="NC_015594.1"/>
</dbReference>
<keyword evidence="7 9" id="KW-0503">Monooxygenase</keyword>
<proteinExistence type="inferred from homology"/>
<dbReference type="EC" id="1.14.13.92" evidence="9"/>
<dbReference type="Pfam" id="PF07992">
    <property type="entry name" value="Pyr_redox_2"/>
    <property type="match status" value="1"/>
</dbReference>
<gene>
    <name evidence="9" type="ORF">Sphch_3854</name>
</gene>
<evidence type="ECO:0000313" key="9">
    <source>
        <dbReference type="EMBL" id="AEG51436.1"/>
    </source>
</evidence>
<dbReference type="Proteomes" id="UP000007150">
    <property type="component" value="Chromosome 2"/>
</dbReference>
<dbReference type="PRINTS" id="PR00411">
    <property type="entry name" value="PNDRDTASEI"/>
</dbReference>
<dbReference type="Gene3D" id="3.50.50.60">
    <property type="entry name" value="FAD/NAD(P)-binding domain"/>
    <property type="match status" value="2"/>
</dbReference>
<keyword evidence="3" id="KW-0285">Flavoprotein</keyword>
<evidence type="ECO:0000256" key="4">
    <source>
        <dbReference type="ARBA" id="ARBA00022827"/>
    </source>
</evidence>
<dbReference type="AlphaFoldDB" id="F6F1M0"/>
<keyword evidence="4" id="KW-0274">FAD</keyword>
<keyword evidence="6 9" id="KW-0560">Oxidoreductase</keyword>
<evidence type="ECO:0000256" key="2">
    <source>
        <dbReference type="ARBA" id="ARBA00010139"/>
    </source>
</evidence>
<dbReference type="STRING" id="690566.Sphch_3854"/>
<evidence type="ECO:0000256" key="3">
    <source>
        <dbReference type="ARBA" id="ARBA00022630"/>
    </source>
</evidence>
<dbReference type="EMBL" id="CP002799">
    <property type="protein sequence ID" value="AEG51436.1"/>
    <property type="molecule type" value="Genomic_DNA"/>
</dbReference>
<feature type="domain" description="FAD/NAD(P)-binding" evidence="8">
    <location>
        <begin position="70"/>
        <end position="277"/>
    </location>
</feature>